<comment type="similarity">
    <text evidence="2">Belongs to the HEXIM family.</text>
</comment>
<evidence type="ECO:0000256" key="3">
    <source>
        <dbReference type="ARBA" id="ARBA00022491"/>
    </source>
</evidence>
<feature type="region of interest" description="Disordered" evidence="8">
    <location>
        <begin position="254"/>
        <end position="334"/>
    </location>
</feature>
<evidence type="ECO:0000313" key="11">
    <source>
        <dbReference type="Proteomes" id="UP001549920"/>
    </source>
</evidence>
<protein>
    <recommendedName>
        <fullName evidence="13">Protein HEXIM1</fullName>
    </recommendedName>
</protein>
<evidence type="ECO:0000256" key="8">
    <source>
        <dbReference type="SAM" id="MobiDB-lite"/>
    </source>
</evidence>
<dbReference type="AlphaFoldDB" id="A0ABD0SMT8"/>
<dbReference type="InterPro" id="IPR024872">
    <property type="entry name" value="HEXIM"/>
</dbReference>
<dbReference type="Pfam" id="PF15313">
    <property type="entry name" value="HEXIM"/>
    <property type="match status" value="1"/>
</dbReference>
<dbReference type="EMBL" id="JBEDNZ010000020">
    <property type="protein sequence ID" value="KAL0819766.1"/>
    <property type="molecule type" value="Genomic_DNA"/>
</dbReference>
<feature type="compositionally biased region" description="Polar residues" evidence="8">
    <location>
        <begin position="214"/>
        <end position="223"/>
    </location>
</feature>
<evidence type="ECO:0000256" key="5">
    <source>
        <dbReference type="ARBA" id="ARBA00023054"/>
    </source>
</evidence>
<proteinExistence type="inferred from homology"/>
<dbReference type="Proteomes" id="UP001549921">
    <property type="component" value="Unassembled WGS sequence"/>
</dbReference>
<comment type="caution">
    <text evidence="9">The sequence shown here is derived from an EMBL/GenBank/DDBJ whole genome shotgun (WGS) entry which is preliminary data.</text>
</comment>
<evidence type="ECO:0000256" key="6">
    <source>
        <dbReference type="ARBA" id="ARBA00023163"/>
    </source>
</evidence>
<evidence type="ECO:0000256" key="2">
    <source>
        <dbReference type="ARBA" id="ARBA00008409"/>
    </source>
</evidence>
<evidence type="ECO:0000313" key="10">
    <source>
        <dbReference type="EMBL" id="KAL0869236.1"/>
    </source>
</evidence>
<evidence type="ECO:0000256" key="1">
    <source>
        <dbReference type="ARBA" id="ARBA00004123"/>
    </source>
</evidence>
<accession>A0ABD0SMT8</accession>
<keyword evidence="4" id="KW-0805">Transcription regulation</keyword>
<reference evidence="11 12" key="1">
    <citation type="submission" date="2024-06" db="EMBL/GenBank/DDBJ databases">
        <title>A chromosome-level genome assembly of beet webworm, Loxostege sticticalis.</title>
        <authorList>
            <person name="Zhang Y."/>
        </authorList>
    </citation>
    <scope>NUCLEOTIDE SEQUENCE [LARGE SCALE GENOMIC DNA]</scope>
    <source>
        <strain evidence="10">AQ026</strain>
        <strain evidence="9">AQ028</strain>
        <tissue evidence="9">Male pupae</tissue>
        <tissue evidence="10">Whole body</tissue>
    </source>
</reference>
<keyword evidence="6" id="KW-0804">Transcription</keyword>
<keyword evidence="7" id="KW-0539">Nucleus</keyword>
<dbReference type="PANTHER" id="PTHR13469:SF8">
    <property type="entry name" value="HEXIM P-TEFB COMPLEX SUBUNIT 1"/>
    <property type="match status" value="1"/>
</dbReference>
<evidence type="ECO:0000256" key="7">
    <source>
        <dbReference type="ARBA" id="ARBA00023242"/>
    </source>
</evidence>
<keyword evidence="5" id="KW-0175">Coiled coil</keyword>
<evidence type="ECO:0000256" key="4">
    <source>
        <dbReference type="ARBA" id="ARBA00023015"/>
    </source>
</evidence>
<feature type="compositionally biased region" description="Low complexity" evidence="8">
    <location>
        <begin position="261"/>
        <end position="290"/>
    </location>
</feature>
<dbReference type="PANTHER" id="PTHR13469">
    <property type="entry name" value="HEXAMETHYLENE BISACETAMIDE INDUCIBLE 1"/>
    <property type="match status" value="1"/>
</dbReference>
<dbReference type="Proteomes" id="UP001549920">
    <property type="component" value="Unassembled WGS sequence"/>
</dbReference>
<dbReference type="PRINTS" id="PR02094">
    <property type="entry name" value="HEXIMFAMILY"/>
</dbReference>
<evidence type="ECO:0000313" key="9">
    <source>
        <dbReference type="EMBL" id="KAL0819766.1"/>
    </source>
</evidence>
<feature type="compositionally biased region" description="Basic and acidic residues" evidence="8">
    <location>
        <begin position="187"/>
        <end position="213"/>
    </location>
</feature>
<dbReference type="Gene3D" id="6.10.250.2910">
    <property type="match status" value="1"/>
</dbReference>
<organism evidence="9 12">
    <name type="scientific">Loxostege sticticalis</name>
    <name type="common">Beet webworm moth</name>
    <dbReference type="NCBI Taxonomy" id="481309"/>
    <lineage>
        <taxon>Eukaryota</taxon>
        <taxon>Metazoa</taxon>
        <taxon>Ecdysozoa</taxon>
        <taxon>Arthropoda</taxon>
        <taxon>Hexapoda</taxon>
        <taxon>Insecta</taxon>
        <taxon>Pterygota</taxon>
        <taxon>Neoptera</taxon>
        <taxon>Endopterygota</taxon>
        <taxon>Lepidoptera</taxon>
        <taxon>Glossata</taxon>
        <taxon>Ditrysia</taxon>
        <taxon>Pyraloidea</taxon>
        <taxon>Crambidae</taxon>
        <taxon>Pyraustinae</taxon>
        <taxon>Loxostege</taxon>
    </lineage>
</organism>
<evidence type="ECO:0008006" key="13">
    <source>
        <dbReference type="Google" id="ProtNLM"/>
    </source>
</evidence>
<keyword evidence="3" id="KW-0678">Repressor</keyword>
<dbReference type="GO" id="GO:0005634">
    <property type="term" value="C:nucleus"/>
    <property type="evidence" value="ECO:0007669"/>
    <property type="project" value="UniProtKB-SubCell"/>
</dbReference>
<name>A0ABD0SMT8_LOXSC</name>
<sequence>MDVNNISEIKDGDPTRPVLEAPSVLEMQNPIIEGSAKKKRRRGKTKRKIMKPFLKIPWQERRKYEKSKRNNRFRKIVLAKSRAPFNNNQFLMEIHKPEPENTFIMRTPSARTRDSSFSIDSEDNYFFSLPEDEEEYLTKEFSSVYEDAQSERLSNMSKTELIQEYLLLEAKYDNLVKRTERSKPKCLDDKDCIETDKDTSLTDKDSMLTDRDTSGTSIESNTVYEPPVNEIMMRLKEQEEQIRELKLANEKLQHENEHLRQTSQGSTSEDSESDSSSSSGSCSSSSRSMSPVNDLEIEETVNNVNEIHTNGQNDVAEDIEPDYPLVNGFHSPKE</sequence>
<comment type="subcellular location">
    <subcellularLocation>
        <location evidence="1">Nucleus</location>
    </subcellularLocation>
</comment>
<feature type="region of interest" description="Disordered" evidence="8">
    <location>
        <begin position="187"/>
        <end position="225"/>
    </location>
</feature>
<keyword evidence="11" id="KW-1185">Reference proteome</keyword>
<gene>
    <name evidence="10" type="ORF">ABMA27_007507</name>
    <name evidence="9" type="ORF">ABMA28_007807</name>
</gene>
<dbReference type="EMBL" id="JBEUOH010000020">
    <property type="protein sequence ID" value="KAL0869236.1"/>
    <property type="molecule type" value="Genomic_DNA"/>
</dbReference>
<evidence type="ECO:0000313" key="12">
    <source>
        <dbReference type="Proteomes" id="UP001549921"/>
    </source>
</evidence>
<feature type="compositionally biased region" description="Low complexity" evidence="8">
    <location>
        <begin position="300"/>
        <end position="310"/>
    </location>
</feature>